<dbReference type="GO" id="GO:0000270">
    <property type="term" value="P:peptidoglycan metabolic process"/>
    <property type="evidence" value="ECO:0007669"/>
    <property type="project" value="InterPro"/>
</dbReference>
<dbReference type="Proteomes" id="UP000190322">
    <property type="component" value="Unassembled WGS sequence"/>
</dbReference>
<reference evidence="4 5" key="1">
    <citation type="submission" date="2017-02" db="EMBL/GenBank/DDBJ databases">
        <title>Draft genome sequence of Moraxella canis CCUG 8415A type strain.</title>
        <authorList>
            <person name="Engstrom-Jakobsson H."/>
            <person name="Salva-Serra F."/>
            <person name="Thorell K."/>
            <person name="Gonzales-Siles L."/>
            <person name="Karlsson R."/>
            <person name="Boulund F."/>
            <person name="Engstrand L."/>
            <person name="Moore E."/>
        </authorList>
    </citation>
    <scope>NUCLEOTIDE SEQUENCE [LARGE SCALE GENOMIC DNA]</scope>
    <source>
        <strain evidence="4 5">CCUG 8415A</strain>
    </source>
</reference>
<protein>
    <submittedName>
        <fullName evidence="4">Lytic transglycosylase</fullName>
    </submittedName>
</protein>
<organism evidence="4 5">
    <name type="scientific">Moraxella canis</name>
    <dbReference type="NCBI Taxonomy" id="90239"/>
    <lineage>
        <taxon>Bacteria</taxon>
        <taxon>Pseudomonadati</taxon>
        <taxon>Pseudomonadota</taxon>
        <taxon>Gammaproteobacteria</taxon>
        <taxon>Moraxellales</taxon>
        <taxon>Moraxellaceae</taxon>
        <taxon>Moraxella</taxon>
    </lineage>
</organism>
<comment type="similarity">
    <text evidence="1">Belongs to the transglycosylase Slt family.</text>
</comment>
<dbReference type="InterPro" id="IPR008258">
    <property type="entry name" value="Transglycosylase_SLT_dom_1"/>
</dbReference>
<dbReference type="PANTHER" id="PTHR37423:SF2">
    <property type="entry name" value="MEMBRANE-BOUND LYTIC MUREIN TRANSGLYCOSYLASE C"/>
    <property type="match status" value="1"/>
</dbReference>
<dbReference type="InterPro" id="IPR023346">
    <property type="entry name" value="Lysozyme-like_dom_sf"/>
</dbReference>
<dbReference type="GO" id="GO:0016020">
    <property type="term" value="C:membrane"/>
    <property type="evidence" value="ECO:0007669"/>
    <property type="project" value="InterPro"/>
</dbReference>
<evidence type="ECO:0000256" key="1">
    <source>
        <dbReference type="ARBA" id="ARBA00007734"/>
    </source>
</evidence>
<evidence type="ECO:0000259" key="3">
    <source>
        <dbReference type="Pfam" id="PF01464"/>
    </source>
</evidence>
<accession>A0A1S9ZPD3</accession>
<comment type="caution">
    <text evidence="4">The sequence shown here is derived from an EMBL/GenBank/DDBJ whole genome shotgun (WGS) entry which is preliminary data.</text>
</comment>
<dbReference type="PANTHER" id="PTHR37423">
    <property type="entry name" value="SOLUBLE LYTIC MUREIN TRANSGLYCOSYLASE-RELATED"/>
    <property type="match status" value="1"/>
</dbReference>
<proteinExistence type="inferred from homology"/>
<dbReference type="GO" id="GO:0008933">
    <property type="term" value="F:peptidoglycan lytic transglycosylase activity"/>
    <property type="evidence" value="ECO:0007669"/>
    <property type="project" value="InterPro"/>
</dbReference>
<dbReference type="AlphaFoldDB" id="A0A1S9ZPD3"/>
<dbReference type="EMBL" id="MUXT01000001">
    <property type="protein sequence ID" value="OOR85233.1"/>
    <property type="molecule type" value="Genomic_DNA"/>
</dbReference>
<keyword evidence="2" id="KW-0732">Signal</keyword>
<feature type="signal peptide" evidence="2">
    <location>
        <begin position="1"/>
        <end position="25"/>
    </location>
</feature>
<dbReference type="RefSeq" id="WP_078255111.1">
    <property type="nucleotide sequence ID" value="NZ_MUXT01000001.1"/>
</dbReference>
<dbReference type="InterPro" id="IPR000189">
    <property type="entry name" value="Transglyc_AS"/>
</dbReference>
<feature type="domain" description="Transglycosylase SLT" evidence="3">
    <location>
        <begin position="122"/>
        <end position="228"/>
    </location>
</feature>
<evidence type="ECO:0000256" key="2">
    <source>
        <dbReference type="SAM" id="SignalP"/>
    </source>
</evidence>
<dbReference type="PROSITE" id="PS00922">
    <property type="entry name" value="TRANSGLYCOSYLASE"/>
    <property type="match status" value="1"/>
</dbReference>
<dbReference type="SUPFAM" id="SSF53955">
    <property type="entry name" value="Lysozyme-like"/>
    <property type="match status" value="1"/>
</dbReference>
<dbReference type="Pfam" id="PF01464">
    <property type="entry name" value="SLT"/>
    <property type="match status" value="1"/>
</dbReference>
<sequence length="303" mass="32850">MQTSKIHVNALTLVTFGMLSGSAFAQNPVSVYIAPQGSANATVATAYTLANSQNAVESSLLTNLQTNTSNSQKFTRLSSEPQVVSRLYTNGESATNFSANFAVSNYSSYSGGYSERSAYDHLIRESAARHGVDPGLIKAVIHTESSFNPNARSRVGAMGLMQLMPGTARDMGVYNAWDPAQNIEGGTKYLAYLQRQFSNPNHVIAAYNAGPGNVRKHGGIPPFRETRNYVVKVNDRYNNIYRLDAALYQGYDANRTMLAMNSTPAAQVNTTTTSYAQPVTQAAPSNPVISREASARIYFSNNE</sequence>
<evidence type="ECO:0000313" key="5">
    <source>
        <dbReference type="Proteomes" id="UP000190322"/>
    </source>
</evidence>
<dbReference type="CDD" id="cd00254">
    <property type="entry name" value="LT-like"/>
    <property type="match status" value="1"/>
</dbReference>
<gene>
    <name evidence="4" type="ORF">B0180_00055</name>
</gene>
<dbReference type="Gene3D" id="1.10.530.10">
    <property type="match status" value="1"/>
</dbReference>
<feature type="chain" id="PRO_5012255979" evidence="2">
    <location>
        <begin position="26"/>
        <end position="303"/>
    </location>
</feature>
<evidence type="ECO:0000313" key="4">
    <source>
        <dbReference type="EMBL" id="OOR85233.1"/>
    </source>
</evidence>
<name>A0A1S9ZPD3_9GAMM</name>